<keyword evidence="8" id="KW-0067">ATP-binding</keyword>
<keyword evidence="5" id="KW-0819">tRNA processing</keyword>
<dbReference type="PROSITE" id="PS50011">
    <property type="entry name" value="PROTEIN_KINASE_DOM"/>
    <property type="match status" value="1"/>
</dbReference>
<dbReference type="SUPFAM" id="SSF56112">
    <property type="entry name" value="Protein kinase-like (PK-like)"/>
    <property type="match status" value="1"/>
</dbReference>
<evidence type="ECO:0000256" key="8">
    <source>
        <dbReference type="ARBA" id="ARBA00022840"/>
    </source>
</evidence>
<evidence type="ECO:0000256" key="3">
    <source>
        <dbReference type="ARBA" id="ARBA00022527"/>
    </source>
</evidence>
<dbReference type="Pfam" id="PF06293">
    <property type="entry name" value="Kdo"/>
    <property type="match status" value="1"/>
</dbReference>
<evidence type="ECO:0000256" key="1">
    <source>
        <dbReference type="ARBA" id="ARBA00010630"/>
    </source>
</evidence>
<protein>
    <recommendedName>
        <fullName evidence="2">non-specific serine/threonine protein kinase</fullName>
        <ecNumber evidence="2">2.7.11.1</ecNumber>
    </recommendedName>
</protein>
<dbReference type="NCBIfam" id="TIGR03724">
    <property type="entry name" value="arch_bud32"/>
    <property type="match status" value="1"/>
</dbReference>
<organism evidence="12 13">
    <name type="scientific">Hydra vulgaris</name>
    <name type="common">Hydra</name>
    <name type="synonym">Hydra attenuata</name>
    <dbReference type="NCBI Taxonomy" id="6087"/>
    <lineage>
        <taxon>Eukaryota</taxon>
        <taxon>Metazoa</taxon>
        <taxon>Cnidaria</taxon>
        <taxon>Hydrozoa</taxon>
        <taxon>Hydroidolina</taxon>
        <taxon>Anthoathecata</taxon>
        <taxon>Aplanulata</taxon>
        <taxon>Hydridae</taxon>
        <taxon>Hydra</taxon>
    </lineage>
</organism>
<evidence type="ECO:0000256" key="6">
    <source>
        <dbReference type="ARBA" id="ARBA00022741"/>
    </source>
</evidence>
<dbReference type="InterPro" id="IPR022495">
    <property type="entry name" value="Bud32"/>
</dbReference>
<evidence type="ECO:0000313" key="12">
    <source>
        <dbReference type="Proteomes" id="UP001652625"/>
    </source>
</evidence>
<sequence length="216" mass="25017">MIKQGAEAKVYRCEFFGQEVVVKQRFKKSYRHPILDDKLTRKRTSQEVRSMLRCHKAGIKIPIILFVNHVANEIYMEEIKDSTTLKEEIEKKSSCYLKQNKLEDVMKNIGVIISKMHSAEIIHGDLTTSNILIKEEKNIYFIDFGLSVISNLSEDMAVDLYVLERAFLSTHPCSSLLFSIILDSYIESFNDHKKVQEVISKLNDVRSRGRKRVMIG</sequence>
<dbReference type="GeneID" id="124813971"/>
<dbReference type="PANTHER" id="PTHR12209">
    <property type="entry name" value="NON-SPECIFIC SERINE/THREONINE PROTEIN KINASE"/>
    <property type="match status" value="1"/>
</dbReference>
<dbReference type="SMART" id="SM00220">
    <property type="entry name" value="S_TKc"/>
    <property type="match status" value="1"/>
</dbReference>
<evidence type="ECO:0000256" key="7">
    <source>
        <dbReference type="ARBA" id="ARBA00022777"/>
    </source>
</evidence>
<accession>A0ABM4CXT4</accession>
<dbReference type="InterPro" id="IPR008266">
    <property type="entry name" value="Tyr_kinase_AS"/>
</dbReference>
<proteinExistence type="inferred from homology"/>
<keyword evidence="12" id="KW-1185">Reference proteome</keyword>
<keyword evidence="4" id="KW-0808">Transferase</keyword>
<feature type="domain" description="Protein kinase" evidence="11">
    <location>
        <begin position="1"/>
        <end position="216"/>
    </location>
</feature>
<dbReference type="PROSITE" id="PS00109">
    <property type="entry name" value="PROTEIN_KINASE_TYR"/>
    <property type="match status" value="1"/>
</dbReference>
<evidence type="ECO:0000256" key="2">
    <source>
        <dbReference type="ARBA" id="ARBA00012513"/>
    </source>
</evidence>
<dbReference type="EC" id="2.7.11.1" evidence="2"/>
<evidence type="ECO:0000256" key="4">
    <source>
        <dbReference type="ARBA" id="ARBA00022679"/>
    </source>
</evidence>
<comment type="catalytic activity">
    <reaction evidence="9">
        <text>L-threonyl-[protein] + ATP = O-phospho-L-threonyl-[protein] + ADP + H(+)</text>
        <dbReference type="Rhea" id="RHEA:46608"/>
        <dbReference type="Rhea" id="RHEA-COMP:11060"/>
        <dbReference type="Rhea" id="RHEA-COMP:11605"/>
        <dbReference type="ChEBI" id="CHEBI:15378"/>
        <dbReference type="ChEBI" id="CHEBI:30013"/>
        <dbReference type="ChEBI" id="CHEBI:30616"/>
        <dbReference type="ChEBI" id="CHEBI:61977"/>
        <dbReference type="ChEBI" id="CHEBI:456216"/>
        <dbReference type="EC" id="2.7.11.1"/>
    </reaction>
</comment>
<evidence type="ECO:0000256" key="9">
    <source>
        <dbReference type="ARBA" id="ARBA00047899"/>
    </source>
</evidence>
<reference evidence="13" key="1">
    <citation type="submission" date="2025-08" db="UniProtKB">
        <authorList>
            <consortium name="RefSeq"/>
        </authorList>
    </citation>
    <scope>IDENTIFICATION</scope>
</reference>
<evidence type="ECO:0000256" key="5">
    <source>
        <dbReference type="ARBA" id="ARBA00022694"/>
    </source>
</evidence>
<dbReference type="RefSeq" id="XP_065666763.1">
    <property type="nucleotide sequence ID" value="XM_065810691.1"/>
</dbReference>
<comment type="similarity">
    <text evidence="1">Belongs to the protein kinase superfamily. BUD32 family.</text>
</comment>
<comment type="catalytic activity">
    <reaction evidence="10">
        <text>L-seryl-[protein] + ATP = O-phospho-L-seryl-[protein] + ADP + H(+)</text>
        <dbReference type="Rhea" id="RHEA:17989"/>
        <dbReference type="Rhea" id="RHEA-COMP:9863"/>
        <dbReference type="Rhea" id="RHEA-COMP:11604"/>
        <dbReference type="ChEBI" id="CHEBI:15378"/>
        <dbReference type="ChEBI" id="CHEBI:29999"/>
        <dbReference type="ChEBI" id="CHEBI:30616"/>
        <dbReference type="ChEBI" id="CHEBI:83421"/>
        <dbReference type="ChEBI" id="CHEBI:456216"/>
        <dbReference type="EC" id="2.7.11.1"/>
    </reaction>
</comment>
<keyword evidence="6" id="KW-0547">Nucleotide-binding</keyword>
<name>A0ABM4CXT4_HYDVU</name>
<evidence type="ECO:0000313" key="13">
    <source>
        <dbReference type="RefSeq" id="XP_065666763.1"/>
    </source>
</evidence>
<dbReference type="Gene3D" id="1.10.510.10">
    <property type="entry name" value="Transferase(Phosphotransferase) domain 1"/>
    <property type="match status" value="1"/>
</dbReference>
<evidence type="ECO:0000259" key="11">
    <source>
        <dbReference type="PROSITE" id="PS50011"/>
    </source>
</evidence>
<dbReference type="Proteomes" id="UP001652625">
    <property type="component" value="Chromosome 11"/>
</dbReference>
<keyword evidence="3" id="KW-0723">Serine/threonine-protein kinase</keyword>
<evidence type="ECO:0000256" key="10">
    <source>
        <dbReference type="ARBA" id="ARBA00048679"/>
    </source>
</evidence>
<dbReference type="PANTHER" id="PTHR12209:SF0">
    <property type="entry name" value="EKC_KEOPS COMPLEX SUBUNIT TP53RK"/>
    <property type="match status" value="1"/>
</dbReference>
<dbReference type="InterPro" id="IPR000719">
    <property type="entry name" value="Prot_kinase_dom"/>
</dbReference>
<dbReference type="InterPro" id="IPR011009">
    <property type="entry name" value="Kinase-like_dom_sf"/>
</dbReference>
<keyword evidence="7" id="KW-0418">Kinase</keyword>
<gene>
    <name evidence="13" type="primary">LOC124813971</name>
</gene>
<dbReference type="Gene3D" id="3.30.200.20">
    <property type="entry name" value="Phosphorylase Kinase, domain 1"/>
    <property type="match status" value="1"/>
</dbReference>